<dbReference type="GO" id="GO:0005524">
    <property type="term" value="F:ATP binding"/>
    <property type="evidence" value="ECO:0007669"/>
    <property type="project" value="UniProtKB-UniRule"/>
</dbReference>
<dbReference type="SUPFAM" id="SSF56059">
    <property type="entry name" value="Glutathione synthetase ATP-binding domain-like"/>
    <property type="match status" value="1"/>
</dbReference>
<dbReference type="InterPro" id="IPR016185">
    <property type="entry name" value="PreATP-grasp_dom_sf"/>
</dbReference>
<feature type="domain" description="ATP-grasp" evidence="5">
    <location>
        <begin position="113"/>
        <end position="317"/>
    </location>
</feature>
<dbReference type="AlphaFoldDB" id="A0A239BQP4"/>
<name>A0A239BQP4_9BACT</name>
<protein>
    <submittedName>
        <fullName evidence="6">D-alanine--D-alanine ligase</fullName>
    </submittedName>
</protein>
<evidence type="ECO:0000313" key="7">
    <source>
        <dbReference type="Proteomes" id="UP000198324"/>
    </source>
</evidence>
<accession>A0A239BQP4</accession>
<dbReference type="PANTHER" id="PTHR23132">
    <property type="entry name" value="D-ALANINE--D-ALANINE LIGASE"/>
    <property type="match status" value="1"/>
</dbReference>
<dbReference type="GO" id="GO:0046872">
    <property type="term" value="F:metal ion binding"/>
    <property type="evidence" value="ECO:0007669"/>
    <property type="project" value="InterPro"/>
</dbReference>
<evidence type="ECO:0000256" key="3">
    <source>
        <dbReference type="ARBA" id="ARBA00023316"/>
    </source>
</evidence>
<organism evidence="6 7">
    <name type="scientific">Humidesulfovibrio mexicanus</name>
    <dbReference type="NCBI Taxonomy" id="147047"/>
    <lineage>
        <taxon>Bacteria</taxon>
        <taxon>Pseudomonadati</taxon>
        <taxon>Thermodesulfobacteriota</taxon>
        <taxon>Desulfovibrionia</taxon>
        <taxon>Desulfovibrionales</taxon>
        <taxon>Desulfovibrionaceae</taxon>
        <taxon>Humidesulfovibrio</taxon>
    </lineage>
</organism>
<keyword evidence="4" id="KW-0547">Nucleotide-binding</keyword>
<keyword evidence="4" id="KW-0067">ATP-binding</keyword>
<dbReference type="GO" id="GO:0008716">
    <property type="term" value="F:D-alanine-D-alanine ligase activity"/>
    <property type="evidence" value="ECO:0007669"/>
    <property type="project" value="InterPro"/>
</dbReference>
<evidence type="ECO:0000313" key="6">
    <source>
        <dbReference type="EMBL" id="SNS09453.1"/>
    </source>
</evidence>
<sequence>MKVGLVYDLRSEYLAAGFSEEQTAELDHEETIEALRLGLTALGFEVEAVGSARALAGALAHGRRWDFVFNIAEGLFGSGREALAPALLDAWRIPYTFSDPLVMALCLDKAMCKRVVRDLGLPTPDFALVRSEKDLAELRLGYPVFAKPVAEGTGKGVSAASRAGDRKELAAVCRTLLKRFHQPVLVEAYLPGREFTVGVVGTGELARPLGVMEVVLRGGAEPGAYSYSNKANFESVVDYLPAVGPEAEEAAQLALDVWRGLGCRDGGRVDIRQDGQGRAQFMEVNPLAGLNPNISDLPILCRMNGVSYQDLLRMIVQSALERLPLDPDRERPLRG</sequence>
<keyword evidence="7" id="KW-1185">Reference proteome</keyword>
<dbReference type="Pfam" id="PF07478">
    <property type="entry name" value="Dala_Dala_lig_C"/>
    <property type="match status" value="1"/>
</dbReference>
<dbReference type="EMBL" id="FZOC01000006">
    <property type="protein sequence ID" value="SNS09453.1"/>
    <property type="molecule type" value="Genomic_DNA"/>
</dbReference>
<dbReference type="OrthoDB" id="9813261at2"/>
<gene>
    <name evidence="6" type="ORF">SAMN04488503_2699</name>
</gene>
<dbReference type="InterPro" id="IPR011095">
    <property type="entry name" value="Dala_Dala_lig_C"/>
</dbReference>
<proteinExistence type="inferred from homology"/>
<dbReference type="SUPFAM" id="SSF52440">
    <property type="entry name" value="PreATP-grasp domain"/>
    <property type="match status" value="1"/>
</dbReference>
<comment type="similarity">
    <text evidence="1">Belongs to the D-alanine--D-alanine ligase family.</text>
</comment>
<reference evidence="6 7" key="1">
    <citation type="submission" date="2017-06" db="EMBL/GenBank/DDBJ databases">
        <authorList>
            <person name="Kim H.J."/>
            <person name="Triplett B.A."/>
        </authorList>
    </citation>
    <scope>NUCLEOTIDE SEQUENCE [LARGE SCALE GENOMIC DNA]</scope>
    <source>
        <strain evidence="6 7">DSM 13116</strain>
    </source>
</reference>
<dbReference type="RefSeq" id="WP_089274909.1">
    <property type="nucleotide sequence ID" value="NZ_FZOC01000006.1"/>
</dbReference>
<evidence type="ECO:0000256" key="2">
    <source>
        <dbReference type="ARBA" id="ARBA00022598"/>
    </source>
</evidence>
<evidence type="ECO:0000256" key="4">
    <source>
        <dbReference type="PROSITE-ProRule" id="PRU00409"/>
    </source>
</evidence>
<dbReference type="GO" id="GO:0071555">
    <property type="term" value="P:cell wall organization"/>
    <property type="evidence" value="ECO:0007669"/>
    <property type="project" value="UniProtKB-KW"/>
</dbReference>
<dbReference type="Gene3D" id="3.30.1490.20">
    <property type="entry name" value="ATP-grasp fold, A domain"/>
    <property type="match status" value="1"/>
</dbReference>
<dbReference type="Gene3D" id="3.30.470.20">
    <property type="entry name" value="ATP-grasp fold, B domain"/>
    <property type="match status" value="1"/>
</dbReference>
<keyword evidence="2 6" id="KW-0436">Ligase</keyword>
<dbReference type="InterPro" id="IPR011761">
    <property type="entry name" value="ATP-grasp"/>
</dbReference>
<keyword evidence="3" id="KW-0961">Cell wall biogenesis/degradation</keyword>
<evidence type="ECO:0000256" key="1">
    <source>
        <dbReference type="ARBA" id="ARBA00010871"/>
    </source>
</evidence>
<evidence type="ECO:0000259" key="5">
    <source>
        <dbReference type="PROSITE" id="PS50975"/>
    </source>
</evidence>
<dbReference type="Proteomes" id="UP000198324">
    <property type="component" value="Unassembled WGS sequence"/>
</dbReference>
<dbReference type="PROSITE" id="PS50975">
    <property type="entry name" value="ATP_GRASP"/>
    <property type="match status" value="1"/>
</dbReference>
<dbReference type="InterPro" id="IPR013815">
    <property type="entry name" value="ATP_grasp_subdomain_1"/>
</dbReference>
<dbReference type="PANTHER" id="PTHR23132:SF23">
    <property type="entry name" value="D-ALANINE--D-ALANINE LIGASE B"/>
    <property type="match status" value="1"/>
</dbReference>
<dbReference type="Gene3D" id="3.40.50.20">
    <property type="match status" value="1"/>
</dbReference>